<dbReference type="Gene3D" id="1.20.120.1920">
    <property type="entry name" value="UBAP1 SOUBA domain"/>
    <property type="match status" value="1"/>
</dbReference>
<dbReference type="GO" id="GO:0043162">
    <property type="term" value="P:ubiquitin-dependent protein catabolic process via the multivesicular body sorting pathway"/>
    <property type="evidence" value="ECO:0007669"/>
    <property type="project" value="InterPro"/>
</dbReference>
<proteinExistence type="predicted"/>
<evidence type="ECO:0000259" key="3">
    <source>
        <dbReference type="PROSITE" id="PS51497"/>
    </source>
</evidence>
<dbReference type="InterPro" id="IPR038870">
    <property type="entry name" value="UBAP1"/>
</dbReference>
<evidence type="ECO:0000313" key="4">
    <source>
        <dbReference type="EMBL" id="KAG0730372.1"/>
    </source>
</evidence>
<evidence type="ECO:0000259" key="2">
    <source>
        <dbReference type="PROSITE" id="PS50030"/>
    </source>
</evidence>
<feature type="region of interest" description="Disordered" evidence="1">
    <location>
        <begin position="320"/>
        <end position="345"/>
    </location>
</feature>
<reference evidence="4" key="1">
    <citation type="submission" date="2020-07" db="EMBL/GenBank/DDBJ databases">
        <title>The High-quality genome of the commercially important snow crab, Chionoecetes opilio.</title>
        <authorList>
            <person name="Jeong J.-H."/>
            <person name="Ryu S."/>
        </authorList>
    </citation>
    <scope>NUCLEOTIDE SEQUENCE</scope>
    <source>
        <strain evidence="4">MADBK_172401_WGS</strain>
        <tissue evidence="4">Digestive gland</tissue>
    </source>
</reference>
<name>A0A8J4YM35_CHIOP</name>
<comment type="caution">
    <text evidence="4">The sequence shown here is derived from an EMBL/GenBank/DDBJ whole genome shotgun (WGS) entry which is preliminary data.</text>
</comment>
<gene>
    <name evidence="4" type="primary">UBAP1</name>
    <name evidence="4" type="ORF">GWK47_028375</name>
</gene>
<dbReference type="CDD" id="cd14316">
    <property type="entry name" value="UBA2_UBAP1_like"/>
    <property type="match status" value="1"/>
</dbReference>
<evidence type="ECO:0000313" key="5">
    <source>
        <dbReference type="Proteomes" id="UP000770661"/>
    </source>
</evidence>
<feature type="region of interest" description="Disordered" evidence="1">
    <location>
        <begin position="465"/>
        <end position="498"/>
    </location>
</feature>
<dbReference type="InterPro" id="IPR009060">
    <property type="entry name" value="UBA-like_sf"/>
</dbReference>
<organism evidence="4 5">
    <name type="scientific">Chionoecetes opilio</name>
    <name type="common">Atlantic snow crab</name>
    <name type="synonym">Cancer opilio</name>
    <dbReference type="NCBI Taxonomy" id="41210"/>
    <lineage>
        <taxon>Eukaryota</taxon>
        <taxon>Metazoa</taxon>
        <taxon>Ecdysozoa</taxon>
        <taxon>Arthropoda</taxon>
        <taxon>Crustacea</taxon>
        <taxon>Multicrustacea</taxon>
        <taxon>Malacostraca</taxon>
        <taxon>Eumalacostraca</taxon>
        <taxon>Eucarida</taxon>
        <taxon>Decapoda</taxon>
        <taxon>Pleocyemata</taxon>
        <taxon>Brachyura</taxon>
        <taxon>Eubrachyura</taxon>
        <taxon>Majoidea</taxon>
        <taxon>Majidae</taxon>
        <taxon>Chionoecetes</taxon>
    </lineage>
</organism>
<dbReference type="PANTHER" id="PTHR15960">
    <property type="entry name" value="LD44032P"/>
    <property type="match status" value="1"/>
</dbReference>
<feature type="compositionally biased region" description="Polar residues" evidence="1">
    <location>
        <begin position="320"/>
        <end position="330"/>
    </location>
</feature>
<feature type="domain" description="UBA" evidence="2">
    <location>
        <begin position="649"/>
        <end position="692"/>
    </location>
</feature>
<dbReference type="EMBL" id="JACEEZ010000232">
    <property type="protein sequence ID" value="KAG0730372.1"/>
    <property type="molecule type" value="Genomic_DNA"/>
</dbReference>
<keyword evidence="5" id="KW-1185">Reference proteome</keyword>
<protein>
    <submittedName>
        <fullName evidence="4">Ubiquitin-associated protein 1</fullName>
    </submittedName>
</protein>
<feature type="compositionally biased region" description="Polar residues" evidence="1">
    <location>
        <begin position="568"/>
        <end position="583"/>
    </location>
</feature>
<dbReference type="GO" id="GO:0043130">
    <property type="term" value="F:ubiquitin binding"/>
    <property type="evidence" value="ECO:0007669"/>
    <property type="project" value="InterPro"/>
</dbReference>
<feature type="region of interest" description="Disordered" evidence="1">
    <location>
        <begin position="111"/>
        <end position="237"/>
    </location>
</feature>
<dbReference type="InterPro" id="IPR023340">
    <property type="entry name" value="UMA"/>
</dbReference>
<sequence>MSIDPATFVAGVPVKISEKYRPPRKVNLPVSCQHQINSDLLTQDEDGLDRCLRAVLTIVSVWGRPADDDTDTGYNFAVEKTTLQWVQERRNRLEKEDTNRRERIAEYDKKKAELKAKEEEEERQRKEQEEMIKQEKEKERLKREEEERSRLEEEEEIKKLEEEVNQEEQSQDIDKTKEAESGDVTPNTTQSTEINGNESTLAGPTSKVSQEGASHEVPQSLPTSGSDDSNYYSSGAMNSVNVGCRAETNVSNNATSYDLMLKPTLIPSHKSVRSPSKTPANINFADFEGEGNDPFDSAALKSINDMEELAKVLDSSHITQNPAEGANSVQGPAKDGQAYPNTFPNGQVSYGFGQYPYFMPPQQQHLQQSLQQQNMAQQPRPGFPHYGNHLAKNPQVTRTSSTPSSSDPQYAKDPARTFQNKYFAQPWGNGYNNVNSPSKPAQFVPYDYCLQAANIANSVSNTTQGVMSPSNTGTASTLSTYTSGGCSTVPSVDRGTTVNKRQDLEDFYSRYYLQNKSQTHQNQQSGMQSGESTPSHSSSSGAAGSTSGSLRSCRSVPDLSAAEDSEVTRYSSGLQSQSDSRGISHTPPPRPSSTGLTGLEDWKPLPDISGLSETSPSQRLYQSSPVHHPTITSPHTPTKPSRLPDPFTELNTEAQGLVQNMAEMGFPRPRVARAVQKLGTDHKKLIEVLLVLQSLQGNGEDGYKAERAFYHYMGDVQKTKDHLAAAKQLLDLGFEEEQIVDALLKHDNNRDKALEELIA</sequence>
<feature type="domain" description="UMA" evidence="3">
    <location>
        <begin position="9"/>
        <end position="83"/>
    </location>
</feature>
<dbReference type="AlphaFoldDB" id="A0A8J4YM35"/>
<dbReference type="Proteomes" id="UP000770661">
    <property type="component" value="Unassembled WGS sequence"/>
</dbReference>
<feature type="compositionally biased region" description="Polar residues" evidence="1">
    <location>
        <begin position="611"/>
        <end position="622"/>
    </location>
</feature>
<feature type="compositionally biased region" description="Low complexity" evidence="1">
    <location>
        <begin position="623"/>
        <end position="641"/>
    </location>
</feature>
<evidence type="ECO:0000256" key="1">
    <source>
        <dbReference type="SAM" id="MobiDB-lite"/>
    </source>
</evidence>
<dbReference type="GO" id="GO:0000813">
    <property type="term" value="C:ESCRT I complex"/>
    <property type="evidence" value="ECO:0007669"/>
    <property type="project" value="InterPro"/>
</dbReference>
<dbReference type="OrthoDB" id="2018023at2759"/>
<feature type="compositionally biased region" description="Basic and acidic residues" evidence="1">
    <location>
        <begin position="111"/>
        <end position="162"/>
    </location>
</feature>
<feature type="domain" description="UBA" evidence="2">
    <location>
        <begin position="718"/>
        <end position="759"/>
    </location>
</feature>
<feature type="region of interest" description="Disordered" evidence="1">
    <location>
        <begin position="363"/>
        <end position="413"/>
    </location>
</feature>
<dbReference type="PROSITE" id="PS50030">
    <property type="entry name" value="UBA"/>
    <property type="match status" value="2"/>
</dbReference>
<dbReference type="PROSITE" id="PS51497">
    <property type="entry name" value="UMA"/>
    <property type="match status" value="1"/>
</dbReference>
<accession>A0A8J4YM35</accession>
<dbReference type="InterPro" id="IPR015940">
    <property type="entry name" value="UBA"/>
</dbReference>
<feature type="compositionally biased region" description="Low complexity" evidence="1">
    <location>
        <begin position="363"/>
        <end position="378"/>
    </location>
</feature>
<dbReference type="SUPFAM" id="SSF46934">
    <property type="entry name" value="UBA-like"/>
    <property type="match status" value="1"/>
</dbReference>
<feature type="compositionally biased region" description="Polar residues" evidence="1">
    <location>
        <begin position="184"/>
        <end position="212"/>
    </location>
</feature>
<feature type="compositionally biased region" description="Low complexity" evidence="1">
    <location>
        <begin position="529"/>
        <end position="549"/>
    </location>
</feature>
<feature type="compositionally biased region" description="Polar residues" evidence="1">
    <location>
        <begin position="517"/>
        <end position="528"/>
    </location>
</feature>
<feature type="compositionally biased region" description="Low complexity" evidence="1">
    <location>
        <begin position="224"/>
        <end position="235"/>
    </location>
</feature>
<dbReference type="InterPro" id="IPR042575">
    <property type="entry name" value="UBAP1_C"/>
</dbReference>
<dbReference type="PANTHER" id="PTHR15960:SF5">
    <property type="entry name" value="LD44032P"/>
    <property type="match status" value="1"/>
</dbReference>
<feature type="region of interest" description="Disordered" evidence="1">
    <location>
        <begin position="517"/>
        <end position="647"/>
    </location>
</feature>
<feature type="compositionally biased region" description="Low complexity" evidence="1">
    <location>
        <begin position="397"/>
        <end position="406"/>
    </location>
</feature>